<organism evidence="3 4">
    <name type="scientific">Penstemon smallii</name>
    <dbReference type="NCBI Taxonomy" id="265156"/>
    <lineage>
        <taxon>Eukaryota</taxon>
        <taxon>Viridiplantae</taxon>
        <taxon>Streptophyta</taxon>
        <taxon>Embryophyta</taxon>
        <taxon>Tracheophyta</taxon>
        <taxon>Spermatophyta</taxon>
        <taxon>Magnoliopsida</taxon>
        <taxon>eudicotyledons</taxon>
        <taxon>Gunneridae</taxon>
        <taxon>Pentapetalae</taxon>
        <taxon>asterids</taxon>
        <taxon>lamiids</taxon>
        <taxon>Lamiales</taxon>
        <taxon>Plantaginaceae</taxon>
        <taxon>Cheloneae</taxon>
        <taxon>Penstemon</taxon>
    </lineage>
</organism>
<dbReference type="InterPro" id="IPR013783">
    <property type="entry name" value="Ig-like_fold"/>
</dbReference>
<name>A0ABD3SIP9_9LAMI</name>
<protein>
    <recommendedName>
        <fullName evidence="2">AMP-activated protein kinase glycogen-binding domain-containing protein</fullName>
    </recommendedName>
</protein>
<dbReference type="InterPro" id="IPR014756">
    <property type="entry name" value="Ig_E-set"/>
</dbReference>
<dbReference type="Gene3D" id="2.60.40.10">
    <property type="entry name" value="Immunoglobulins"/>
    <property type="match status" value="1"/>
</dbReference>
<proteinExistence type="predicted"/>
<dbReference type="SUPFAM" id="SSF81296">
    <property type="entry name" value="E set domains"/>
    <property type="match status" value="1"/>
</dbReference>
<evidence type="ECO:0000259" key="2">
    <source>
        <dbReference type="Pfam" id="PF16561"/>
    </source>
</evidence>
<evidence type="ECO:0000313" key="3">
    <source>
        <dbReference type="EMBL" id="KAL3824182.1"/>
    </source>
</evidence>
<dbReference type="EMBL" id="JBJXBP010000006">
    <property type="protein sequence ID" value="KAL3824182.1"/>
    <property type="molecule type" value="Genomic_DNA"/>
</dbReference>
<keyword evidence="1" id="KW-0175">Coiled coil</keyword>
<reference evidence="3 4" key="1">
    <citation type="submission" date="2024-12" db="EMBL/GenBank/DDBJ databases">
        <title>The unique morphological basis and parallel evolutionary history of personate flowers in Penstemon.</title>
        <authorList>
            <person name="Depatie T.H."/>
            <person name="Wessinger C.A."/>
        </authorList>
    </citation>
    <scope>NUCLEOTIDE SEQUENCE [LARGE SCALE GENOMIC DNA]</scope>
    <source>
        <strain evidence="3">WTNN_2</strain>
        <tissue evidence="3">Leaf</tissue>
    </source>
</reference>
<dbReference type="PANTHER" id="PTHR47434:SF1">
    <property type="entry name" value="PROTEIN PTST HOMOLOG 2, CHLOROPLASTIC"/>
    <property type="match status" value="1"/>
</dbReference>
<dbReference type="Pfam" id="PF16561">
    <property type="entry name" value="AMPK1_CBM"/>
    <property type="match status" value="1"/>
</dbReference>
<dbReference type="Proteomes" id="UP001634393">
    <property type="component" value="Unassembled WGS sequence"/>
</dbReference>
<dbReference type="GO" id="GO:0009507">
    <property type="term" value="C:chloroplast"/>
    <property type="evidence" value="ECO:0007669"/>
    <property type="project" value="UniProtKB-ARBA"/>
</dbReference>
<gene>
    <name evidence="3" type="ORF">ACJIZ3_020211</name>
</gene>
<dbReference type="CDD" id="cd02859">
    <property type="entry name" value="E_set_AMPKbeta_like_N"/>
    <property type="match status" value="1"/>
</dbReference>
<keyword evidence="4" id="KW-1185">Reference proteome</keyword>
<comment type="caution">
    <text evidence="3">The sequence shown here is derived from an EMBL/GenBank/DDBJ whole genome shotgun (WGS) entry which is preliminary data.</text>
</comment>
<feature type="coiled-coil region" evidence="1">
    <location>
        <begin position="419"/>
        <end position="446"/>
    </location>
</feature>
<evidence type="ECO:0000313" key="4">
    <source>
        <dbReference type="Proteomes" id="UP001634393"/>
    </source>
</evidence>
<dbReference type="InterPro" id="IPR032640">
    <property type="entry name" value="AMPK1_CBM"/>
</dbReference>
<dbReference type="AlphaFoldDB" id="A0ABD3SIP9"/>
<accession>A0ABD3SIP9</accession>
<feature type="domain" description="AMP-activated protein kinase glycogen-binding" evidence="2">
    <location>
        <begin position="446"/>
        <end position="522"/>
    </location>
</feature>
<dbReference type="PANTHER" id="PTHR47434">
    <property type="entry name" value="PROTEIN PTST HOMOLOG 3, CHLOROPLASTIC"/>
    <property type="match status" value="1"/>
</dbReference>
<sequence length="523" mass="60012">MLSLTTTVTHIPRSHYPFSHLNYPFLHCRILIHNPTRELKKALLLSPSFGVLQERKARKFEGYVNHNKYTSRCCCCCKDGDGDIELEAEIMGFMEKSEKPTVFPTKGELIKAGRMDLVEAIKRRGGWYSLGWDEEIVGEVIDFDLEEFQNCKENASCKEQHYDDSLRGPEIKYDSFSNSEDSKSFQLASSLDISLGNGADEDAGIGGILSRLEKQRNRDLGINLGKHKYETRATIKDVEYNWHFDTSKETKTRTDLGENGRVMPDFERKSILNTSNDKIRPNIEPETWRTWINHRAGSQLKEFEAAEISFDKDDKTYYDEISVTTEEHTEAWNRSEEINPNRIRTRLKHLESELTTALHSLRSKKDELLSEEVVENSSDLQKLSDAWEFQENEFISAQDRLRSIKAKLSVLDGKIALAIIDAQKVLEDKQKRIDGARKALQLLRTTLVVWPNSASEVSLAGSFDGWTTQRKMEKSRSGIFSVCLKLYPGRYEIKFIVDGIWKVDPLRPIVSNNGHENNLFIVT</sequence>
<evidence type="ECO:0000256" key="1">
    <source>
        <dbReference type="SAM" id="Coils"/>
    </source>
</evidence>